<dbReference type="Proteomes" id="UP000054270">
    <property type="component" value="Unassembled WGS sequence"/>
</dbReference>
<sequence>LGRQAKLYVCLLAIENKVDAFKSATPPYQVSEELKVNIANYSLAVLLSAEISAYKGDIPRNHILNILKRYRFDLPVGIEHDLSNWEKITTAVSYALTQMRSKIKKSIRDSISSSPTVNIFALSQQIVQGTPCRVTRAIYVEYSGNEKYWNHIDARLAYIRRISNLDKVKATRRVAFRKILDTDRATYGVGEDYEIGDTISNELQQRVDAVVSGVEQQDI</sequence>
<evidence type="ECO:0000313" key="2">
    <source>
        <dbReference type="Proteomes" id="UP000054270"/>
    </source>
</evidence>
<name>A0A0D2MLT8_HYPSF</name>
<dbReference type="OMA" id="RAIYVEY"/>
<organism evidence="1 2">
    <name type="scientific">Hypholoma sublateritium (strain FD-334 SS-4)</name>
    <dbReference type="NCBI Taxonomy" id="945553"/>
    <lineage>
        <taxon>Eukaryota</taxon>
        <taxon>Fungi</taxon>
        <taxon>Dikarya</taxon>
        <taxon>Basidiomycota</taxon>
        <taxon>Agaricomycotina</taxon>
        <taxon>Agaricomycetes</taxon>
        <taxon>Agaricomycetidae</taxon>
        <taxon>Agaricales</taxon>
        <taxon>Agaricineae</taxon>
        <taxon>Strophariaceae</taxon>
        <taxon>Hypholoma</taxon>
    </lineage>
</organism>
<reference evidence="2" key="1">
    <citation type="submission" date="2014-04" db="EMBL/GenBank/DDBJ databases">
        <title>Evolutionary Origins and Diversification of the Mycorrhizal Mutualists.</title>
        <authorList>
            <consortium name="DOE Joint Genome Institute"/>
            <consortium name="Mycorrhizal Genomics Consortium"/>
            <person name="Kohler A."/>
            <person name="Kuo A."/>
            <person name="Nagy L.G."/>
            <person name="Floudas D."/>
            <person name="Copeland A."/>
            <person name="Barry K.W."/>
            <person name="Cichocki N."/>
            <person name="Veneault-Fourrey C."/>
            <person name="LaButti K."/>
            <person name="Lindquist E.A."/>
            <person name="Lipzen A."/>
            <person name="Lundell T."/>
            <person name="Morin E."/>
            <person name="Murat C."/>
            <person name="Riley R."/>
            <person name="Ohm R."/>
            <person name="Sun H."/>
            <person name="Tunlid A."/>
            <person name="Henrissat B."/>
            <person name="Grigoriev I.V."/>
            <person name="Hibbett D.S."/>
            <person name="Martin F."/>
        </authorList>
    </citation>
    <scope>NUCLEOTIDE SEQUENCE [LARGE SCALE GENOMIC DNA]</scope>
    <source>
        <strain evidence="2">FD-334 SS-4</strain>
    </source>
</reference>
<dbReference type="AlphaFoldDB" id="A0A0D2MLT8"/>
<dbReference type="EMBL" id="KN817534">
    <property type="protein sequence ID" value="KJA24848.1"/>
    <property type="molecule type" value="Genomic_DNA"/>
</dbReference>
<gene>
    <name evidence="1" type="ORF">HYPSUDRAFT_135656</name>
</gene>
<feature type="non-terminal residue" evidence="1">
    <location>
        <position position="1"/>
    </location>
</feature>
<keyword evidence="2" id="KW-1185">Reference proteome</keyword>
<protein>
    <submittedName>
        <fullName evidence="1">Uncharacterized protein</fullName>
    </submittedName>
</protein>
<dbReference type="OrthoDB" id="3236341at2759"/>
<proteinExistence type="predicted"/>
<accession>A0A0D2MLT8</accession>
<evidence type="ECO:0000313" key="1">
    <source>
        <dbReference type="EMBL" id="KJA24848.1"/>
    </source>
</evidence>